<keyword evidence="1" id="KW-0812">Transmembrane</keyword>
<keyword evidence="3" id="KW-1185">Reference proteome</keyword>
<feature type="transmembrane region" description="Helical" evidence="1">
    <location>
        <begin position="228"/>
        <end position="248"/>
    </location>
</feature>
<feature type="transmembrane region" description="Helical" evidence="1">
    <location>
        <begin position="489"/>
        <end position="507"/>
    </location>
</feature>
<dbReference type="AlphaFoldDB" id="G4ZJE3"/>
<dbReference type="EMBL" id="JH159154">
    <property type="protein sequence ID" value="EGZ18217.1"/>
    <property type="molecule type" value="Genomic_DNA"/>
</dbReference>
<evidence type="ECO:0000256" key="1">
    <source>
        <dbReference type="SAM" id="Phobius"/>
    </source>
</evidence>
<organism evidence="2 3">
    <name type="scientific">Phytophthora sojae (strain P6497)</name>
    <name type="common">Soybean stem and root rot agent</name>
    <name type="synonym">Phytophthora megasperma f. sp. glycines</name>
    <dbReference type="NCBI Taxonomy" id="1094619"/>
    <lineage>
        <taxon>Eukaryota</taxon>
        <taxon>Sar</taxon>
        <taxon>Stramenopiles</taxon>
        <taxon>Oomycota</taxon>
        <taxon>Peronosporomycetes</taxon>
        <taxon>Peronosporales</taxon>
        <taxon>Peronosporaceae</taxon>
        <taxon>Phytophthora</taxon>
    </lineage>
</organism>
<feature type="transmembrane region" description="Helical" evidence="1">
    <location>
        <begin position="196"/>
        <end position="216"/>
    </location>
</feature>
<feature type="transmembrane region" description="Helical" evidence="1">
    <location>
        <begin position="92"/>
        <end position="111"/>
    </location>
</feature>
<dbReference type="RefSeq" id="XP_009527275.1">
    <property type="nucleotide sequence ID" value="XM_009528980.1"/>
</dbReference>
<keyword evidence="1" id="KW-0472">Membrane</keyword>
<feature type="transmembrane region" description="Helical" evidence="1">
    <location>
        <begin position="448"/>
        <end position="469"/>
    </location>
</feature>
<evidence type="ECO:0000313" key="2">
    <source>
        <dbReference type="EMBL" id="EGZ18217.1"/>
    </source>
</evidence>
<name>G4ZJE3_PHYSP</name>
<feature type="transmembrane region" description="Helical" evidence="1">
    <location>
        <begin position="60"/>
        <end position="80"/>
    </location>
</feature>
<evidence type="ECO:0008006" key="4">
    <source>
        <dbReference type="Google" id="ProtNLM"/>
    </source>
</evidence>
<dbReference type="GeneID" id="20658146"/>
<accession>G4ZJE3</accession>
<dbReference type="Proteomes" id="UP000002640">
    <property type="component" value="Unassembled WGS sequence"/>
</dbReference>
<dbReference type="KEGG" id="psoj:PHYSODRAFT_502813"/>
<keyword evidence="1" id="KW-1133">Transmembrane helix</keyword>
<dbReference type="OMA" id="WIRIVIL"/>
<proteinExistence type="predicted"/>
<dbReference type="InParanoid" id="G4ZJE3"/>
<feature type="transmembrane region" description="Helical" evidence="1">
    <location>
        <begin position="132"/>
        <end position="154"/>
    </location>
</feature>
<feature type="transmembrane region" description="Helical" evidence="1">
    <location>
        <begin position="160"/>
        <end position="184"/>
    </location>
</feature>
<sequence>MATTTRVYPASNVHQSGSTRRRLSFDPVRAWQQLQVSYYGGKYSLHRAFALRAYSQKTSLSRALLVVLGTPFPTVVFVIVEELIPLQKPEDGWVRNYGFWIRTAILVFVVGHTNSGQARYLVDAVDLSERQVVLLCAWTTVIFTMFAVLVASQITFPVPFFVITMAPMFFVLLVVSFCIMVGRQQVYEIWAQFDQLLKYFIFVGAQVMVAMVYPLYESLFRAVQGSPYQFPVILLLPVIKLAVKYILLRCTKHMEDMIPEAIIFTVDFFNAIYMATCMQSATSDASIVAMTVLDISQTSAMLYGLHRRTNTLQLKLRLAVGSDSEGNDLLAMLCTLCRDVKKFKRQVRAGIQLRSCFPHKLDDDDQYILQNLRNNASNSKIISTDPTISVPRTYNMHGVAPNAQNLVAVDRRASTRASIQSLLHPAHPTILLETLEALFTIECILLTAYLEAAIPMFYCCYMLLLVNFPSAQYHTEMVGITLENVEERVVPLVLFGLFQLLSFRLLVRMIKRNCGMDAIKHLAFVLDKHMPLIQGKLTLWMAVTVCCRVVHFGASSAFFFC</sequence>
<gene>
    <name evidence="2" type="ORF">PHYSODRAFT_502813</name>
</gene>
<protein>
    <recommendedName>
        <fullName evidence="4">Transmembrane protein</fullName>
    </recommendedName>
</protein>
<evidence type="ECO:0000313" key="3">
    <source>
        <dbReference type="Proteomes" id="UP000002640"/>
    </source>
</evidence>
<reference evidence="2 3" key="1">
    <citation type="journal article" date="2006" name="Science">
        <title>Phytophthora genome sequences uncover evolutionary origins and mechanisms of pathogenesis.</title>
        <authorList>
            <person name="Tyler B.M."/>
            <person name="Tripathy S."/>
            <person name="Zhang X."/>
            <person name="Dehal P."/>
            <person name="Jiang R.H."/>
            <person name="Aerts A."/>
            <person name="Arredondo F.D."/>
            <person name="Baxter L."/>
            <person name="Bensasson D."/>
            <person name="Beynon J.L."/>
            <person name="Chapman J."/>
            <person name="Damasceno C.M."/>
            <person name="Dorrance A.E."/>
            <person name="Dou D."/>
            <person name="Dickerman A.W."/>
            <person name="Dubchak I.L."/>
            <person name="Garbelotto M."/>
            <person name="Gijzen M."/>
            <person name="Gordon S.G."/>
            <person name="Govers F."/>
            <person name="Grunwald N.J."/>
            <person name="Huang W."/>
            <person name="Ivors K.L."/>
            <person name="Jones R.W."/>
            <person name="Kamoun S."/>
            <person name="Krampis K."/>
            <person name="Lamour K.H."/>
            <person name="Lee M.K."/>
            <person name="McDonald W.H."/>
            <person name="Medina M."/>
            <person name="Meijer H.J."/>
            <person name="Nordberg E.K."/>
            <person name="Maclean D.J."/>
            <person name="Ospina-Giraldo M.D."/>
            <person name="Morris P.F."/>
            <person name="Phuntumart V."/>
            <person name="Putnam N.H."/>
            <person name="Rash S."/>
            <person name="Rose J.K."/>
            <person name="Sakihama Y."/>
            <person name="Salamov A.A."/>
            <person name="Savidor A."/>
            <person name="Scheuring C.F."/>
            <person name="Smith B.M."/>
            <person name="Sobral B.W."/>
            <person name="Terry A."/>
            <person name="Torto-Alalibo T.A."/>
            <person name="Win J."/>
            <person name="Xu Z."/>
            <person name="Zhang H."/>
            <person name="Grigoriev I.V."/>
            <person name="Rokhsar D.S."/>
            <person name="Boore J.L."/>
        </authorList>
    </citation>
    <scope>NUCLEOTIDE SEQUENCE [LARGE SCALE GENOMIC DNA]</scope>
    <source>
        <strain evidence="2 3">P6497</strain>
    </source>
</reference>